<keyword evidence="11" id="KW-1185">Reference proteome</keyword>
<evidence type="ECO:0000313" key="10">
    <source>
        <dbReference type="EMBL" id="GAA4058815.1"/>
    </source>
</evidence>
<keyword evidence="4 10" id="KW-0067">ATP-binding</keyword>
<dbReference type="Pfam" id="PF00664">
    <property type="entry name" value="ABC_membrane"/>
    <property type="match status" value="1"/>
</dbReference>
<comment type="subcellular location">
    <subcellularLocation>
        <location evidence="1">Cell membrane</location>
        <topology evidence="1">Multi-pass membrane protein</topology>
    </subcellularLocation>
</comment>
<feature type="transmembrane region" description="Helical" evidence="7">
    <location>
        <begin position="272"/>
        <end position="296"/>
    </location>
</feature>
<comment type="caution">
    <text evidence="10">The sequence shown here is derived from an EMBL/GenBank/DDBJ whole genome shotgun (WGS) entry which is preliminary data.</text>
</comment>
<dbReference type="PROSITE" id="PS50929">
    <property type="entry name" value="ABC_TM1F"/>
    <property type="match status" value="1"/>
</dbReference>
<dbReference type="SUPFAM" id="SSF90123">
    <property type="entry name" value="ABC transporter transmembrane region"/>
    <property type="match status" value="1"/>
</dbReference>
<protein>
    <submittedName>
        <fullName evidence="10">ABC transporter ATP-binding protein</fullName>
    </submittedName>
</protein>
<evidence type="ECO:0000313" key="11">
    <source>
        <dbReference type="Proteomes" id="UP001501734"/>
    </source>
</evidence>
<dbReference type="PANTHER" id="PTHR43394:SF1">
    <property type="entry name" value="ATP-BINDING CASSETTE SUB-FAMILY B MEMBER 10, MITOCHONDRIAL"/>
    <property type="match status" value="1"/>
</dbReference>
<dbReference type="InterPro" id="IPR017871">
    <property type="entry name" value="ABC_transporter-like_CS"/>
</dbReference>
<dbReference type="Gene3D" id="1.20.1560.10">
    <property type="entry name" value="ABC transporter type 1, transmembrane domain"/>
    <property type="match status" value="1"/>
</dbReference>
<dbReference type="InterPro" id="IPR003593">
    <property type="entry name" value="AAA+_ATPase"/>
</dbReference>
<feature type="transmembrane region" description="Helical" evidence="7">
    <location>
        <begin position="77"/>
        <end position="101"/>
    </location>
</feature>
<dbReference type="Pfam" id="PF00005">
    <property type="entry name" value="ABC_tran"/>
    <property type="match status" value="1"/>
</dbReference>
<feature type="transmembrane region" description="Helical" evidence="7">
    <location>
        <begin position="159"/>
        <end position="182"/>
    </location>
</feature>
<organism evidence="10 11">
    <name type="scientific">Amphibacillus indicireducens</name>
    <dbReference type="NCBI Taxonomy" id="1076330"/>
    <lineage>
        <taxon>Bacteria</taxon>
        <taxon>Bacillati</taxon>
        <taxon>Bacillota</taxon>
        <taxon>Bacilli</taxon>
        <taxon>Bacillales</taxon>
        <taxon>Bacillaceae</taxon>
        <taxon>Amphibacillus</taxon>
    </lineage>
</organism>
<dbReference type="PROSITE" id="PS00211">
    <property type="entry name" value="ABC_TRANSPORTER_1"/>
    <property type="match status" value="1"/>
</dbReference>
<keyword evidence="5 7" id="KW-1133">Transmembrane helix</keyword>
<accession>A0ABP7V3Z4</accession>
<dbReference type="PANTHER" id="PTHR43394">
    <property type="entry name" value="ATP-DEPENDENT PERMEASE MDL1, MITOCHONDRIAL"/>
    <property type="match status" value="1"/>
</dbReference>
<feature type="domain" description="ABC transmembrane type-1" evidence="9">
    <location>
        <begin position="38"/>
        <end position="319"/>
    </location>
</feature>
<dbReference type="InterPro" id="IPR036640">
    <property type="entry name" value="ABC1_TM_sf"/>
</dbReference>
<dbReference type="Gene3D" id="3.40.50.300">
    <property type="entry name" value="P-loop containing nucleotide triphosphate hydrolases"/>
    <property type="match status" value="1"/>
</dbReference>
<evidence type="ECO:0000256" key="1">
    <source>
        <dbReference type="ARBA" id="ARBA00004651"/>
    </source>
</evidence>
<feature type="transmembrane region" description="Helical" evidence="7">
    <location>
        <begin position="34"/>
        <end position="57"/>
    </location>
</feature>
<dbReference type="InterPro" id="IPR027417">
    <property type="entry name" value="P-loop_NTPase"/>
</dbReference>
<reference evidence="11" key="1">
    <citation type="journal article" date="2019" name="Int. J. Syst. Evol. Microbiol.">
        <title>The Global Catalogue of Microorganisms (GCM) 10K type strain sequencing project: providing services to taxonomists for standard genome sequencing and annotation.</title>
        <authorList>
            <consortium name="The Broad Institute Genomics Platform"/>
            <consortium name="The Broad Institute Genome Sequencing Center for Infectious Disease"/>
            <person name="Wu L."/>
            <person name="Ma J."/>
        </authorList>
    </citation>
    <scope>NUCLEOTIDE SEQUENCE [LARGE SCALE GENOMIC DNA]</scope>
    <source>
        <strain evidence="11">JCM 17250</strain>
    </source>
</reference>
<dbReference type="PROSITE" id="PS50893">
    <property type="entry name" value="ABC_TRANSPORTER_2"/>
    <property type="match status" value="1"/>
</dbReference>
<evidence type="ECO:0000256" key="3">
    <source>
        <dbReference type="ARBA" id="ARBA00022741"/>
    </source>
</evidence>
<gene>
    <name evidence="10" type="ORF">GCM10022410_02490</name>
</gene>
<evidence type="ECO:0000259" key="9">
    <source>
        <dbReference type="PROSITE" id="PS50929"/>
    </source>
</evidence>
<dbReference type="SUPFAM" id="SSF52540">
    <property type="entry name" value="P-loop containing nucleoside triphosphate hydrolases"/>
    <property type="match status" value="1"/>
</dbReference>
<dbReference type="SMART" id="SM00382">
    <property type="entry name" value="AAA"/>
    <property type="match status" value="1"/>
</dbReference>
<dbReference type="CDD" id="cd03254">
    <property type="entry name" value="ABCC_Glucan_exporter_like"/>
    <property type="match status" value="1"/>
</dbReference>
<sequence length="593" mass="66639">MAKRRRSHQVAPEEPENPWLTVKRIWSYLSSAKFMIGFILILVATSTIMALLAPYLLGYAIDHYLIDYDPPGLLRLLILLALVYLTMAASTWLQHFLMVGISQKAIYQMRQQLFHKLHQLPVKFFDQSQQGDLMSRLTNDLDVVSETLNSSVIELFSSVLSLVGTLIFMLVLSPLLTVVSLLTTPVLYFGMKWITNRTRVYFRKQQESIGDLNGYIEEVISGQSVVKIFSQEEKAIEEFEQKNRELRESGYYAQAYTGFIPKLLNALNNVSFALIAFVGGVLALNQIVTVGVIVTFTQYSRQFTRPLRNLANQFNSLLSAIAGAERVFEILDLPDEEETTAPEQWGEIKGEIKFDHVSFSYDDDEETIDNICLSANPGETIALVGPTGAGKTTIISLISRFYDPDQGVITIDGYDITKTTRQILREKISFVLQDPYLFNGSIKDNIRYGRLDATDEGVIEAAKLANADSFITKLPNSYETKLSQEGGGISQGQKQLISIARALLADPKILILDEATSSIDTVTELKIQDALNRLMHGRTSIVIAHRLNTIQNADRIFVMKDGQIIEHGSHQSLLEKKGFYFELYNGHFEDTAS</sequence>
<dbReference type="InterPro" id="IPR003439">
    <property type="entry name" value="ABC_transporter-like_ATP-bd"/>
</dbReference>
<evidence type="ECO:0000256" key="4">
    <source>
        <dbReference type="ARBA" id="ARBA00022840"/>
    </source>
</evidence>
<evidence type="ECO:0000256" key="5">
    <source>
        <dbReference type="ARBA" id="ARBA00022989"/>
    </source>
</evidence>
<feature type="domain" description="ABC transporter" evidence="8">
    <location>
        <begin position="352"/>
        <end position="586"/>
    </location>
</feature>
<dbReference type="CDD" id="cd18547">
    <property type="entry name" value="ABC_6TM_Tm288_like"/>
    <property type="match status" value="1"/>
</dbReference>
<keyword evidence="3" id="KW-0547">Nucleotide-binding</keyword>
<evidence type="ECO:0000259" key="8">
    <source>
        <dbReference type="PROSITE" id="PS50893"/>
    </source>
</evidence>
<keyword evidence="6 7" id="KW-0472">Membrane</keyword>
<dbReference type="Proteomes" id="UP001501734">
    <property type="component" value="Unassembled WGS sequence"/>
</dbReference>
<dbReference type="InterPro" id="IPR011527">
    <property type="entry name" value="ABC1_TM_dom"/>
</dbReference>
<evidence type="ECO:0000256" key="2">
    <source>
        <dbReference type="ARBA" id="ARBA00022692"/>
    </source>
</evidence>
<keyword evidence="2 7" id="KW-0812">Transmembrane</keyword>
<evidence type="ECO:0000256" key="6">
    <source>
        <dbReference type="ARBA" id="ARBA00023136"/>
    </source>
</evidence>
<dbReference type="GO" id="GO:0005524">
    <property type="term" value="F:ATP binding"/>
    <property type="evidence" value="ECO:0007669"/>
    <property type="project" value="UniProtKB-KW"/>
</dbReference>
<dbReference type="InterPro" id="IPR039421">
    <property type="entry name" value="Type_1_exporter"/>
</dbReference>
<evidence type="ECO:0000256" key="7">
    <source>
        <dbReference type="SAM" id="Phobius"/>
    </source>
</evidence>
<name>A0ABP7V3Z4_9BACI</name>
<proteinExistence type="predicted"/>
<dbReference type="EMBL" id="BAABDL010000014">
    <property type="protein sequence ID" value="GAA4058815.1"/>
    <property type="molecule type" value="Genomic_DNA"/>
</dbReference>
<dbReference type="RefSeq" id="WP_344909606.1">
    <property type="nucleotide sequence ID" value="NZ_BAABDL010000014.1"/>
</dbReference>